<accession>A0A8S1RPK7</accession>
<keyword evidence="2" id="KW-1185">Reference proteome</keyword>
<dbReference type="Proteomes" id="UP000692954">
    <property type="component" value="Unassembled WGS sequence"/>
</dbReference>
<dbReference type="AlphaFoldDB" id="A0A8S1RPK7"/>
<sequence>MILFIKEFYSQQKSMQRRHCQHSIQKLMGSVSSQQHQSLFVAQKQKAKIHYYRMQMELKQKSFYKDFDQSECIWRKDQTQTKMETILSYIQF</sequence>
<reference evidence="1" key="1">
    <citation type="submission" date="2021-01" db="EMBL/GenBank/DDBJ databases">
        <authorList>
            <consortium name="Genoscope - CEA"/>
            <person name="William W."/>
        </authorList>
    </citation>
    <scope>NUCLEOTIDE SEQUENCE</scope>
</reference>
<dbReference type="EMBL" id="CAJJDN010000213">
    <property type="protein sequence ID" value="CAD8129272.1"/>
    <property type="molecule type" value="Genomic_DNA"/>
</dbReference>
<protein>
    <submittedName>
        <fullName evidence="1">Uncharacterized protein</fullName>
    </submittedName>
</protein>
<gene>
    <name evidence="1" type="ORF">PSON_ATCC_30995.1.T2130017</name>
</gene>
<evidence type="ECO:0000313" key="1">
    <source>
        <dbReference type="EMBL" id="CAD8129272.1"/>
    </source>
</evidence>
<proteinExistence type="predicted"/>
<name>A0A8S1RPK7_9CILI</name>
<organism evidence="1 2">
    <name type="scientific">Paramecium sonneborni</name>
    <dbReference type="NCBI Taxonomy" id="65129"/>
    <lineage>
        <taxon>Eukaryota</taxon>
        <taxon>Sar</taxon>
        <taxon>Alveolata</taxon>
        <taxon>Ciliophora</taxon>
        <taxon>Intramacronucleata</taxon>
        <taxon>Oligohymenophorea</taxon>
        <taxon>Peniculida</taxon>
        <taxon>Parameciidae</taxon>
        <taxon>Paramecium</taxon>
    </lineage>
</organism>
<comment type="caution">
    <text evidence="1">The sequence shown here is derived from an EMBL/GenBank/DDBJ whole genome shotgun (WGS) entry which is preliminary data.</text>
</comment>
<evidence type="ECO:0000313" key="2">
    <source>
        <dbReference type="Proteomes" id="UP000692954"/>
    </source>
</evidence>